<proteinExistence type="predicted"/>
<dbReference type="Proteomes" id="UP000578000">
    <property type="component" value="Unassembled WGS sequence"/>
</dbReference>
<dbReference type="PANTHER" id="PTHR35810">
    <property type="entry name" value="CYTOPLASMIC PROTEIN-RELATED"/>
    <property type="match status" value="1"/>
</dbReference>
<dbReference type="RefSeq" id="WP_166115213.1">
    <property type="nucleotide sequence ID" value="NZ_BAABDB010000009.1"/>
</dbReference>
<accession>A0A841QHV1</accession>
<comment type="caution">
    <text evidence="2">The sequence shown here is derived from an EMBL/GenBank/DDBJ whole genome shotgun (WGS) entry which is preliminary data.</text>
</comment>
<dbReference type="PIRSF" id="PIRSF015268">
    <property type="entry name" value="Virulence_RhuM"/>
    <property type="match status" value="1"/>
</dbReference>
<protein>
    <recommendedName>
        <fullName evidence="4">2-hydroxyacid dehydrogenase</fullName>
    </recommendedName>
</protein>
<dbReference type="InterPro" id="IPR011204">
    <property type="entry name" value="Virulence_RhuM-like"/>
</dbReference>
<gene>
    <name evidence="2" type="ORF">HNR55_002193</name>
</gene>
<dbReference type="AlphaFoldDB" id="A0A841QHV1"/>
<evidence type="ECO:0000256" key="1">
    <source>
        <dbReference type="SAM" id="MobiDB-lite"/>
    </source>
</evidence>
<dbReference type="EMBL" id="JACHIE010000009">
    <property type="protein sequence ID" value="MBB6457597.1"/>
    <property type="molecule type" value="Genomic_DNA"/>
</dbReference>
<evidence type="ECO:0000313" key="3">
    <source>
        <dbReference type="Proteomes" id="UP000578000"/>
    </source>
</evidence>
<evidence type="ECO:0000313" key="2">
    <source>
        <dbReference type="EMBL" id="MBB6457597.1"/>
    </source>
</evidence>
<dbReference type="PANTHER" id="PTHR35810:SF1">
    <property type="entry name" value="CYTOPLASMIC PROTEIN"/>
    <property type="match status" value="1"/>
</dbReference>
<evidence type="ECO:0008006" key="4">
    <source>
        <dbReference type="Google" id="ProtNLM"/>
    </source>
</evidence>
<keyword evidence="3" id="KW-1185">Reference proteome</keyword>
<reference evidence="2 3" key="1">
    <citation type="submission" date="2020-08" db="EMBL/GenBank/DDBJ databases">
        <title>Genomic Encyclopedia of Type Strains, Phase IV (KMG-IV): sequencing the most valuable type-strain genomes for metagenomic binning, comparative biology and taxonomic classification.</title>
        <authorList>
            <person name="Goeker M."/>
        </authorList>
    </citation>
    <scope>NUCLEOTIDE SEQUENCE [LARGE SCALE GENOMIC DNA]</scope>
    <source>
        <strain evidence="2 3">DSM 4491</strain>
    </source>
</reference>
<feature type="compositionally biased region" description="Basic residues" evidence="1">
    <location>
        <begin position="335"/>
        <end position="346"/>
    </location>
</feature>
<name>A0A841QHV1_9PROT</name>
<dbReference type="Pfam" id="PF13310">
    <property type="entry name" value="Virulence_RhuM"/>
    <property type="match status" value="1"/>
</dbReference>
<organism evidence="2 3">
    <name type="scientific">Acetobacter lovaniensis</name>
    <dbReference type="NCBI Taxonomy" id="104100"/>
    <lineage>
        <taxon>Bacteria</taxon>
        <taxon>Pseudomonadati</taxon>
        <taxon>Pseudomonadota</taxon>
        <taxon>Alphaproteobacteria</taxon>
        <taxon>Acetobacterales</taxon>
        <taxon>Acetobacteraceae</taxon>
        <taxon>Acetobacter</taxon>
    </lineage>
</organism>
<sequence length="346" mass="39483">MNNGEIILYNTEDGLAIIQLKAARGTVWLNQIEMAELFDTTKQNISLHIKNLLVEGEVTPEGTIKESLTVQVEGERSVERQIQYYNLDIILAVGYRVRSPRGTQFRRWANGVLKEYLVKGFVMDDERLKDPEFDYFDELLERIQAIRASEAQFYRKVRDILALSDDYEPSSRAALAFYATIQNKMLYAVTTHTAAELIIERSSATAPNMGLTAWKHGRVRKDDVTVAKNYLGDLEIRELNQIVSMFLDTADLRARRRLTIKLAEWEGILDRFLASNELPVLHGAGNRSKMSADTIAHRRYAEFDAARKEAARKLAESEPDIDVSAALGEIEQKTRQTRRSRKPKSD</sequence>
<feature type="region of interest" description="Disordered" evidence="1">
    <location>
        <begin position="325"/>
        <end position="346"/>
    </location>
</feature>